<evidence type="ECO:0008006" key="4">
    <source>
        <dbReference type="Google" id="ProtNLM"/>
    </source>
</evidence>
<keyword evidence="1" id="KW-0732">Signal</keyword>
<sequence length="269" mass="30484">MSWLTSASPVLVWERYRSTTPTMFRRLLAGALAALLALSTAHAAPSTPMRVGVEKLDYYPFYASDGKRYWGYARDLMDAYAASRGQRFNYEPLPVAELFRLFLGSDRLDFKFPDNPRWSEADKTGKTVRYSQPVGVLTEGLVVRRAGLGQALSRLRTVGIVKGFTANAIVRELRRGEIVLAESPSLDALFQQLAIGRIDAVYVELQVARQRLAFLKLDKQLAPDPALPADRHELRLSSRLHPERIADFDRFLVDDAERVRELKRRYGLL</sequence>
<dbReference type="PANTHER" id="PTHR35936">
    <property type="entry name" value="MEMBRANE-BOUND LYTIC MUREIN TRANSGLYCOSYLASE F"/>
    <property type="match status" value="1"/>
</dbReference>
<comment type="caution">
    <text evidence="2">The sequence shown here is derived from an EMBL/GenBank/DDBJ whole genome shotgun (WGS) entry which is preliminary data.</text>
</comment>
<name>A0ABY0FFZ3_9NEIS</name>
<dbReference type="PANTHER" id="PTHR35936:SF19">
    <property type="entry name" value="AMINO-ACID-BINDING PROTEIN YXEM-RELATED"/>
    <property type="match status" value="1"/>
</dbReference>
<dbReference type="EMBL" id="REGR01000002">
    <property type="protein sequence ID" value="RXZ45024.1"/>
    <property type="molecule type" value="Genomic_DNA"/>
</dbReference>
<feature type="chain" id="PRO_5045463536" description="Solute-binding protein family 3/N-terminal domain-containing protein" evidence="1">
    <location>
        <begin position="44"/>
        <end position="269"/>
    </location>
</feature>
<gene>
    <name evidence="2" type="ORF">EBB06_03795</name>
</gene>
<evidence type="ECO:0000256" key="1">
    <source>
        <dbReference type="SAM" id="SignalP"/>
    </source>
</evidence>
<dbReference type="SUPFAM" id="SSF53850">
    <property type="entry name" value="Periplasmic binding protein-like II"/>
    <property type="match status" value="1"/>
</dbReference>
<accession>A0ABY0FFZ3</accession>
<proteinExistence type="predicted"/>
<dbReference type="Gene3D" id="3.40.190.10">
    <property type="entry name" value="Periplasmic binding protein-like II"/>
    <property type="match status" value="2"/>
</dbReference>
<organism evidence="2 3">
    <name type="scientific">Crenobacter cavernae</name>
    <dbReference type="NCBI Taxonomy" id="2290923"/>
    <lineage>
        <taxon>Bacteria</taxon>
        <taxon>Pseudomonadati</taxon>
        <taxon>Pseudomonadota</taxon>
        <taxon>Betaproteobacteria</taxon>
        <taxon>Neisseriales</taxon>
        <taxon>Neisseriaceae</taxon>
        <taxon>Crenobacter</taxon>
    </lineage>
</organism>
<evidence type="ECO:0000313" key="2">
    <source>
        <dbReference type="EMBL" id="RXZ45024.1"/>
    </source>
</evidence>
<keyword evidence="3" id="KW-1185">Reference proteome</keyword>
<dbReference type="Proteomes" id="UP000290682">
    <property type="component" value="Unassembled WGS sequence"/>
</dbReference>
<evidence type="ECO:0000313" key="3">
    <source>
        <dbReference type="Proteomes" id="UP000290682"/>
    </source>
</evidence>
<reference evidence="2 3" key="1">
    <citation type="submission" date="2018-10" db="EMBL/GenBank/DDBJ databases">
        <title>Draft genome of Fastidiocella sp. strain 375T, a bacterium isolated from a karstic cave dripping water.</title>
        <authorList>
            <person name="Coelho C."/>
            <person name="Verissimo A."/>
            <person name="Tiago I."/>
        </authorList>
    </citation>
    <scope>NUCLEOTIDE SEQUENCE [LARGE SCALE GENOMIC DNA]</scope>
    <source>
        <strain evidence="2 3">CAVE-375</strain>
    </source>
</reference>
<feature type="signal peptide" evidence="1">
    <location>
        <begin position="1"/>
        <end position="43"/>
    </location>
</feature>
<protein>
    <recommendedName>
        <fullName evidence="4">Solute-binding protein family 3/N-terminal domain-containing protein</fullName>
    </recommendedName>
</protein>